<dbReference type="Pfam" id="PF01571">
    <property type="entry name" value="GCV_T"/>
    <property type="match status" value="1"/>
</dbReference>
<accession>A0A0F9Q818</accession>
<dbReference type="SUPFAM" id="SSF103025">
    <property type="entry name" value="Folate-binding domain"/>
    <property type="match status" value="1"/>
</dbReference>
<dbReference type="AlphaFoldDB" id="A0A0F9Q818"/>
<dbReference type="EMBL" id="LAZR01001815">
    <property type="protein sequence ID" value="KKN38624.1"/>
    <property type="molecule type" value="Genomic_DNA"/>
</dbReference>
<name>A0A0F9Q818_9ZZZZ</name>
<comment type="caution">
    <text evidence="2">The sequence shown here is derived from an EMBL/GenBank/DDBJ whole genome shotgun (WGS) entry which is preliminary data.</text>
</comment>
<protein>
    <recommendedName>
        <fullName evidence="1">GCVT N-terminal domain-containing protein</fullName>
    </recommendedName>
</protein>
<dbReference type="Gene3D" id="3.30.1360.120">
    <property type="entry name" value="Probable tRNA modification gtpase trme, domain 1"/>
    <property type="match status" value="1"/>
</dbReference>
<organism evidence="2">
    <name type="scientific">marine sediment metagenome</name>
    <dbReference type="NCBI Taxonomy" id="412755"/>
    <lineage>
        <taxon>unclassified sequences</taxon>
        <taxon>metagenomes</taxon>
        <taxon>ecological metagenomes</taxon>
    </lineage>
</organism>
<evidence type="ECO:0000259" key="1">
    <source>
        <dbReference type="Pfam" id="PF01571"/>
    </source>
</evidence>
<feature type="domain" description="GCVT N-terminal" evidence="1">
    <location>
        <begin position="40"/>
        <end position="215"/>
    </location>
</feature>
<evidence type="ECO:0000313" key="2">
    <source>
        <dbReference type="EMBL" id="KKN38624.1"/>
    </source>
</evidence>
<dbReference type="InterPro" id="IPR006222">
    <property type="entry name" value="GCVT_N"/>
</dbReference>
<dbReference type="InterPro" id="IPR027266">
    <property type="entry name" value="TrmE/GcvT-like"/>
</dbReference>
<sequence length="222" mass="24176">MQKPVFRSPVMQAQLLANPVVGIVNGTETAIRFADAATEKQRQSVLSICDVSCLPRLGVKGPNAAAWLTSSNLTVAATANSWAVQDNQAIVLRLGNSEFLVEDQQSSTLVEQLNETKVNEHGVHKVLRSDASFVLSGELLPKLFAEVCAIELDKHALENHHLVMTVIAGVSATVLRQELNGQPVYRIWCDGTFGPYLWNTLLTIIEEHGGGPVGLDLYFKES</sequence>
<proteinExistence type="predicted"/>
<reference evidence="2" key="1">
    <citation type="journal article" date="2015" name="Nature">
        <title>Complex archaea that bridge the gap between prokaryotes and eukaryotes.</title>
        <authorList>
            <person name="Spang A."/>
            <person name="Saw J.H."/>
            <person name="Jorgensen S.L."/>
            <person name="Zaremba-Niedzwiedzka K."/>
            <person name="Martijn J."/>
            <person name="Lind A.E."/>
            <person name="van Eijk R."/>
            <person name="Schleper C."/>
            <person name="Guy L."/>
            <person name="Ettema T.J."/>
        </authorList>
    </citation>
    <scope>NUCLEOTIDE SEQUENCE</scope>
</reference>
<gene>
    <name evidence="2" type="ORF">LCGC14_0751550</name>
</gene>